<evidence type="ECO:0000256" key="3">
    <source>
        <dbReference type="RuleBase" id="RU362026"/>
    </source>
</evidence>
<evidence type="ECO:0000256" key="2">
    <source>
        <dbReference type="ARBA" id="ARBA00022679"/>
    </source>
</evidence>
<dbReference type="InterPro" id="IPR029063">
    <property type="entry name" value="SAM-dependent_MTases_sf"/>
</dbReference>
<dbReference type="InterPro" id="IPR002941">
    <property type="entry name" value="DNA_methylase_N4/N6"/>
</dbReference>
<keyword evidence="1" id="KW-0489">Methyltransferase</keyword>
<comment type="caution">
    <text evidence="5">The sequence shown here is derived from an EMBL/GenBank/DDBJ whole genome shotgun (WGS) entry which is preliminary data.</text>
</comment>
<dbReference type="EMBL" id="JAMZEL010000001">
    <property type="protein sequence ID" value="MCP1381914.1"/>
    <property type="molecule type" value="Genomic_DNA"/>
</dbReference>
<evidence type="ECO:0000313" key="5">
    <source>
        <dbReference type="EMBL" id="MCP1381914.1"/>
    </source>
</evidence>
<dbReference type="RefSeq" id="WP_253525925.1">
    <property type="nucleotide sequence ID" value="NZ_JAMZEL010000001.1"/>
</dbReference>
<evidence type="ECO:0000259" key="4">
    <source>
        <dbReference type="Pfam" id="PF01555"/>
    </source>
</evidence>
<protein>
    <recommendedName>
        <fullName evidence="3">Methyltransferase</fullName>
        <ecNumber evidence="3">2.1.1.-</ecNumber>
    </recommendedName>
</protein>
<evidence type="ECO:0000313" key="6">
    <source>
        <dbReference type="Proteomes" id="UP001204772"/>
    </source>
</evidence>
<dbReference type="SUPFAM" id="SSF53335">
    <property type="entry name" value="S-adenosyl-L-methionine-dependent methyltransferases"/>
    <property type="match status" value="1"/>
</dbReference>
<name>A0ABT1FJG8_9BACT</name>
<dbReference type="Gene3D" id="3.40.50.150">
    <property type="entry name" value="Vaccinia Virus protein VP39"/>
    <property type="match status" value="1"/>
</dbReference>
<feature type="domain" description="DNA methylase N-4/N-6" evidence="4">
    <location>
        <begin position="102"/>
        <end position="352"/>
    </location>
</feature>
<dbReference type="EC" id="2.1.1.-" evidence="3"/>
<comment type="similarity">
    <text evidence="3">Belongs to the N(4)/N(6)-methyltransferase family.</text>
</comment>
<organism evidence="5 6">
    <name type="scientific">Runella salmonicolor</name>
    <dbReference type="NCBI Taxonomy" id="2950278"/>
    <lineage>
        <taxon>Bacteria</taxon>
        <taxon>Pseudomonadati</taxon>
        <taxon>Bacteroidota</taxon>
        <taxon>Cytophagia</taxon>
        <taxon>Cytophagales</taxon>
        <taxon>Spirosomataceae</taxon>
        <taxon>Runella</taxon>
    </lineage>
</organism>
<dbReference type="Pfam" id="PF01555">
    <property type="entry name" value="N6_N4_Mtase"/>
    <property type="match status" value="1"/>
</dbReference>
<dbReference type="InterPro" id="IPR001091">
    <property type="entry name" value="RM_Methyltransferase"/>
</dbReference>
<dbReference type="Proteomes" id="UP001204772">
    <property type="component" value="Unassembled WGS sequence"/>
</dbReference>
<gene>
    <name evidence="5" type="ORF">NCI00_05730</name>
</gene>
<keyword evidence="2" id="KW-0808">Transferase</keyword>
<dbReference type="PRINTS" id="PR00508">
    <property type="entry name" value="S21N4MTFRASE"/>
</dbReference>
<keyword evidence="6" id="KW-1185">Reference proteome</keyword>
<dbReference type="CDD" id="cd02440">
    <property type="entry name" value="AdoMet_MTases"/>
    <property type="match status" value="1"/>
</dbReference>
<reference evidence="5 6" key="1">
    <citation type="submission" date="2022-06" db="EMBL/GenBank/DDBJ databases">
        <title>Runella sp. S5 genome sequencing.</title>
        <authorList>
            <person name="Park S."/>
        </authorList>
    </citation>
    <scope>NUCLEOTIDE SEQUENCE [LARGE SCALE GENOMIC DNA]</scope>
    <source>
        <strain evidence="5 6">S5</strain>
    </source>
</reference>
<evidence type="ECO:0000256" key="1">
    <source>
        <dbReference type="ARBA" id="ARBA00022603"/>
    </source>
</evidence>
<accession>A0ABT1FJG8</accession>
<proteinExistence type="inferred from homology"/>
<sequence length="386" mass="44476">MITNKTISTEETDENNKYQLIQHWEVDGTEEIQRLGISKMIDVGMMSINKGYNMMCSFIEIKKKQGTNALTEALDYIHFKGRNFKLHNSDCQHLWEIADNSIQTCMVSPPYANSQRIYPQGTMEKDQLGSETSTHDYVRDSVVNYYSEVKRVLKKEGSLFINIAESYRKTNCLVISKLTLAMVEDGWYLVGEWVWKKTNPKPVGKIKRLAPTTERILHFVKDPKNYYYREFIHWKEGESFGIQRGCNDAKTGDKKDKVKWSLKKPIKRFRDFLDEQEVSQVIEGAAFNWSELKKIDPDFKHLAPFPTYLPILPILMTSQIGDTILDIFSGTGTTVEVALQLGRKAIGYDTDPLSIKFSKKRLDLVEENLPTIGEIQELENNYLIAA</sequence>